<name>A0ABS0FB42_9FLAO</name>
<protein>
    <recommendedName>
        <fullName evidence="3">VCBS repeat protein</fullName>
    </recommendedName>
</protein>
<comment type="caution">
    <text evidence="1">The sequence shown here is derived from an EMBL/GenBank/DDBJ whole genome shotgun (WGS) entry which is preliminary data.</text>
</comment>
<keyword evidence="2" id="KW-1185">Reference proteome</keyword>
<accession>A0ABS0FB42</accession>
<dbReference type="RefSeq" id="WP_196079376.1">
    <property type="nucleotide sequence ID" value="NZ_JADPVI010000001.1"/>
</dbReference>
<dbReference type="EMBL" id="JADPVI010000001">
    <property type="protein sequence ID" value="MBF8456886.1"/>
    <property type="molecule type" value="Genomic_DNA"/>
</dbReference>
<evidence type="ECO:0000313" key="2">
    <source>
        <dbReference type="Proteomes" id="UP000660070"/>
    </source>
</evidence>
<evidence type="ECO:0000313" key="1">
    <source>
        <dbReference type="EMBL" id="MBF8456886.1"/>
    </source>
</evidence>
<gene>
    <name evidence="1" type="ORF">IV494_06785</name>
</gene>
<organism evidence="1 2">
    <name type="scientific">Kaistella gelatinilytica</name>
    <dbReference type="NCBI Taxonomy" id="2787636"/>
    <lineage>
        <taxon>Bacteria</taxon>
        <taxon>Pseudomonadati</taxon>
        <taxon>Bacteroidota</taxon>
        <taxon>Flavobacteriia</taxon>
        <taxon>Flavobacteriales</taxon>
        <taxon>Weeksellaceae</taxon>
        <taxon>Chryseobacterium group</taxon>
        <taxon>Kaistella</taxon>
    </lineage>
</organism>
<reference evidence="1 2" key="1">
    <citation type="submission" date="2020-11" db="EMBL/GenBank/DDBJ databases">
        <title>Kaistella gelatinilytica sp. nov., a flavobacterium isolated from Antarctic Soil.</title>
        <authorList>
            <person name="Li J."/>
        </authorList>
    </citation>
    <scope>NUCLEOTIDE SEQUENCE [LARGE SCALE GENOMIC DNA]</scope>
    <source>
        <strain evidence="1 2">G5-32</strain>
    </source>
</reference>
<dbReference type="PROSITE" id="PS51257">
    <property type="entry name" value="PROKAR_LIPOPROTEIN"/>
    <property type="match status" value="1"/>
</dbReference>
<dbReference type="Proteomes" id="UP000660070">
    <property type="component" value="Unassembled WGS sequence"/>
</dbReference>
<proteinExistence type="predicted"/>
<sequence>MNKLLLYFSLPMIFAISCKEKKSPPISTEIIKTQSKTDTAFITKNTDSISNSASFIMERLPFWVTQSDKIEDLIINKNYKIENRLNPLYLEADFNGDGNLDIALPIFEIGTNKKGFAIIHGKTHEVFIVGAGKMFKNALGDDQDYINIWVVNHEKINEAGAEEETGTGENGSLILENPSIEIAASEVGGGQIYWNGKKYAYFHQTC</sequence>
<evidence type="ECO:0008006" key="3">
    <source>
        <dbReference type="Google" id="ProtNLM"/>
    </source>
</evidence>